<gene>
    <name evidence="1" type="ORF">OL497_14275</name>
</gene>
<dbReference type="EMBL" id="JAPDNS010000001">
    <property type="protein sequence ID" value="MCW3485071.1"/>
    <property type="molecule type" value="Genomic_DNA"/>
</dbReference>
<dbReference type="Proteomes" id="UP001207742">
    <property type="component" value="Unassembled WGS sequence"/>
</dbReference>
<sequence>MKKASPKKLNLGKRRISGLNVSLTPVQQGAVKFTFYTRCTFCETEPTNC</sequence>
<evidence type="ECO:0000313" key="2">
    <source>
        <dbReference type="Proteomes" id="UP001207742"/>
    </source>
</evidence>
<accession>A0ABT3IM79</accession>
<proteinExistence type="predicted"/>
<organism evidence="1 2">
    <name type="scientific">Chitinophaga nivalis</name>
    <dbReference type="NCBI Taxonomy" id="2991709"/>
    <lineage>
        <taxon>Bacteria</taxon>
        <taxon>Pseudomonadati</taxon>
        <taxon>Bacteroidota</taxon>
        <taxon>Chitinophagia</taxon>
        <taxon>Chitinophagales</taxon>
        <taxon>Chitinophagaceae</taxon>
        <taxon>Chitinophaga</taxon>
    </lineage>
</organism>
<name>A0ABT3IM79_9BACT</name>
<reference evidence="1 2" key="1">
    <citation type="submission" date="2022-10" db="EMBL/GenBank/DDBJ databases">
        <title>Chitinophaga nivalis PC15 sp. nov., isolated from Pyeongchang county, South Korea.</title>
        <authorList>
            <person name="Trinh H.N."/>
        </authorList>
    </citation>
    <scope>NUCLEOTIDE SEQUENCE [LARGE SCALE GENOMIC DNA]</scope>
    <source>
        <strain evidence="1 2">PC14</strain>
    </source>
</reference>
<dbReference type="RefSeq" id="WP_264731093.1">
    <property type="nucleotide sequence ID" value="NZ_JAPDNR010000001.1"/>
</dbReference>
<keyword evidence="2" id="KW-1185">Reference proteome</keyword>
<protein>
    <submittedName>
        <fullName evidence="1">Uncharacterized protein</fullName>
    </submittedName>
</protein>
<evidence type="ECO:0000313" key="1">
    <source>
        <dbReference type="EMBL" id="MCW3485071.1"/>
    </source>
</evidence>
<comment type="caution">
    <text evidence="1">The sequence shown here is derived from an EMBL/GenBank/DDBJ whole genome shotgun (WGS) entry which is preliminary data.</text>
</comment>